<evidence type="ECO:0000313" key="1">
    <source>
        <dbReference type="EMBL" id="ABJ90680.1"/>
    </source>
</evidence>
<sequence length="234" mass="27088">MNNIINSIITLDDRNLISKETIINQDYDNIDTEFYKKYAYNIQTNSSDDQITNKKIVDINSDDNSSLQSYSNSSIDEDTETGWFSVFDDDGYEGFLREGHIAINENRELCMNNYTLLNTDEKPIIVPENKKILIKMDGTIVTKEDNNEINYKPIFLGQLKFITLNNNDVISRNESEIFDLSYSGLEKYKNNNLETKSNYVLKNTIRKNDIKKTNNLINTLNVIRSLESDMKINS</sequence>
<dbReference type="HOGENOM" id="CLU_1183201_0_0_6"/>
<dbReference type="AlphaFoldDB" id="Q057L9"/>
<keyword evidence="2" id="KW-1185">Reference proteome</keyword>
<dbReference type="RefSeq" id="WP_011672599.1">
    <property type="nucleotide sequence ID" value="NC_008513.1"/>
</dbReference>
<organism evidence="1 2">
    <name type="scientific">Buchnera aphidicola subsp. Cinara cedri (strain Cc)</name>
    <dbReference type="NCBI Taxonomy" id="372461"/>
    <lineage>
        <taxon>Bacteria</taxon>
        <taxon>Pseudomonadati</taxon>
        <taxon>Pseudomonadota</taxon>
        <taxon>Gammaproteobacteria</taxon>
        <taxon>Enterobacterales</taxon>
        <taxon>Erwiniaceae</taxon>
        <taxon>Buchnera</taxon>
    </lineage>
</organism>
<accession>Q057L9</accession>
<keyword evidence="1" id="KW-0282">Flagellum</keyword>
<dbReference type="EMBL" id="CP000263">
    <property type="protein sequence ID" value="ABJ90680.1"/>
    <property type="molecule type" value="Genomic_DNA"/>
</dbReference>
<dbReference type="STRING" id="372461.BCc_211"/>
<dbReference type="eggNOG" id="COG4787">
    <property type="taxonomic scope" value="Bacteria"/>
</dbReference>
<proteinExistence type="predicted"/>
<reference evidence="1 2" key="1">
    <citation type="journal article" date="2006" name="Science">
        <title>A small microbial genome: the end of a long symbiotic relationship?</title>
        <authorList>
            <person name="Perez-Brocal V."/>
            <person name="Gil R."/>
            <person name="Ramos S."/>
            <person name="Lamelas A."/>
            <person name="Postigo M."/>
            <person name="Michelena J.M."/>
            <person name="Silva F.J."/>
            <person name="Moya A."/>
            <person name="Latorre A."/>
        </authorList>
    </citation>
    <scope>NUCLEOTIDE SEQUENCE [LARGE SCALE GENOMIC DNA]</scope>
    <source>
        <strain evidence="2">Cc</strain>
    </source>
</reference>
<dbReference type="OrthoDB" id="9804559at2"/>
<dbReference type="KEGG" id="bcc:BCc_211"/>
<keyword evidence="1" id="KW-0966">Cell projection</keyword>
<dbReference type="Proteomes" id="UP000000669">
    <property type="component" value="Chromosome"/>
</dbReference>
<name>Q057L9_BUCCC</name>
<evidence type="ECO:0000313" key="2">
    <source>
        <dbReference type="Proteomes" id="UP000000669"/>
    </source>
</evidence>
<protein>
    <submittedName>
        <fullName evidence="1">Flagellar basal-body rod protein</fullName>
    </submittedName>
</protein>
<keyword evidence="1" id="KW-0969">Cilium</keyword>
<gene>
    <name evidence="1" type="primary">flgF</name>
    <name evidence="1" type="ordered locus">BCc_211</name>
</gene>